<dbReference type="Proteomes" id="UP000324133">
    <property type="component" value="Unassembled WGS sequence"/>
</dbReference>
<comment type="caution">
    <text evidence="1">The sequence shown here is derived from an EMBL/GenBank/DDBJ whole genome shotgun (WGS) entry which is preliminary data.</text>
</comment>
<gene>
    <name evidence="1" type="ORF">FOA19_06395</name>
</gene>
<reference evidence="1 2" key="1">
    <citation type="submission" date="2019-07" db="EMBL/GenBank/DDBJ databases">
        <title>Rufibacter sp. nov., isolated from lake sediment.</title>
        <authorList>
            <person name="Qu J.-H."/>
        </authorList>
    </citation>
    <scope>NUCLEOTIDE SEQUENCE [LARGE SCALE GENOMIC DNA]</scope>
    <source>
        <strain evidence="1 2">NBS58-1</strain>
    </source>
</reference>
<dbReference type="OrthoDB" id="894338at2"/>
<name>A0A5B6THY9_9BACT</name>
<organism evidence="1 2">
    <name type="scientific">Rufibacter hautae</name>
    <dbReference type="NCBI Taxonomy" id="2595005"/>
    <lineage>
        <taxon>Bacteria</taxon>
        <taxon>Pseudomonadati</taxon>
        <taxon>Bacteroidota</taxon>
        <taxon>Cytophagia</taxon>
        <taxon>Cytophagales</taxon>
        <taxon>Hymenobacteraceae</taxon>
        <taxon>Rufibacter</taxon>
    </lineage>
</organism>
<dbReference type="Pfam" id="PF26622">
    <property type="entry name" value="DUF8199"/>
    <property type="match status" value="1"/>
</dbReference>
<evidence type="ECO:0000313" key="1">
    <source>
        <dbReference type="EMBL" id="KAA3440282.1"/>
    </source>
</evidence>
<dbReference type="RefSeq" id="WP_149089918.1">
    <property type="nucleotide sequence ID" value="NZ_VKKY01000001.1"/>
</dbReference>
<evidence type="ECO:0000313" key="2">
    <source>
        <dbReference type="Proteomes" id="UP000324133"/>
    </source>
</evidence>
<protein>
    <submittedName>
        <fullName evidence="1">Uncharacterized protein</fullName>
    </submittedName>
</protein>
<accession>A0A5B6THY9</accession>
<dbReference type="InterPro" id="IPR058512">
    <property type="entry name" value="DUF8199"/>
</dbReference>
<keyword evidence="2" id="KW-1185">Reference proteome</keyword>
<dbReference type="EMBL" id="VKKY01000001">
    <property type="protein sequence ID" value="KAA3440282.1"/>
    <property type="molecule type" value="Genomic_DNA"/>
</dbReference>
<proteinExistence type="predicted"/>
<dbReference type="AlphaFoldDB" id="A0A5B6THY9"/>
<sequence>MHRFIHLSLVVALLMGSFGFRVDPMRCAGKKSGAALSLSMESGCCCSKKAKEKQAPCNDATCVMQRSVASTSTFSASSQQVVKTATKPVIYPSFTQSIRPVLLETLPQVALPPPISGRDIGILHQRFLI</sequence>